<dbReference type="InterPro" id="IPR055428">
    <property type="entry name" value="TRAPPC13_C"/>
</dbReference>
<dbReference type="InterPro" id="IPR018247">
    <property type="entry name" value="EF_Hand_1_Ca_BS"/>
</dbReference>
<evidence type="ECO:0000256" key="2">
    <source>
        <dbReference type="SAM" id="MobiDB-lite"/>
    </source>
</evidence>
<dbReference type="SMART" id="SM00054">
    <property type="entry name" value="EFh"/>
    <property type="match status" value="4"/>
</dbReference>
<evidence type="ECO:0000313" key="5">
    <source>
        <dbReference type="Proteomes" id="UP000663840"/>
    </source>
</evidence>
<dbReference type="GO" id="GO:0005509">
    <property type="term" value="F:calcium ion binding"/>
    <property type="evidence" value="ECO:0007669"/>
    <property type="project" value="InterPro"/>
</dbReference>
<dbReference type="Pfam" id="PF11817">
    <property type="entry name" value="Foie-gras_1"/>
    <property type="match status" value="1"/>
</dbReference>
<feature type="compositionally biased region" description="Polar residues" evidence="2">
    <location>
        <begin position="955"/>
        <end position="975"/>
    </location>
</feature>
<feature type="compositionally biased region" description="Basic and acidic residues" evidence="2">
    <location>
        <begin position="174"/>
        <end position="190"/>
    </location>
</feature>
<feature type="region of interest" description="Disordered" evidence="2">
    <location>
        <begin position="26"/>
        <end position="45"/>
    </location>
</feature>
<accession>A0A8H2WFR7</accession>
<dbReference type="Gene3D" id="1.10.238.10">
    <property type="entry name" value="EF-hand"/>
    <property type="match status" value="2"/>
</dbReference>
<dbReference type="FunFam" id="1.10.238.10:FF:000001">
    <property type="entry name" value="Calmodulin 1"/>
    <property type="match status" value="1"/>
</dbReference>
<evidence type="ECO:0000259" key="3">
    <source>
        <dbReference type="PROSITE" id="PS50222"/>
    </source>
</evidence>
<comment type="caution">
    <text evidence="4">The sequence shown here is derived from an EMBL/GenBank/DDBJ whole genome shotgun (WGS) entry which is preliminary data.</text>
</comment>
<dbReference type="InterPro" id="IPR011992">
    <property type="entry name" value="EF-hand-dom_pair"/>
</dbReference>
<sequence>MNGYPAELVCQHVPLMFVAGLDAPSTNVPPPPTPAKLPTPVPSTRSRERMSIADLPTPSTHSDPFVVLINRLRNALASRKGVVWDSEPGRRFHVVLVDKNVTLPPRKVQLQPATQSAQAPLPPRSPLSPLTPTSPLFPDGLIAPIWIRKHIELVPSVFVLFMRLWEAPAPKSPLEPRTENEEEEKQRDSELAMEIAARKRSTNERGIKLTVVLLASRRALDDPALDSRLSFIRRQGGLDSRAALFVLSPVSSSELNEFVGSLQDALHESALEYYVAHSKRVRRKRNRHNHSSMVPTSHLSSGSGSGRPLGPQGWSVRYEYKMATFAEFRDEQEVARKHYEDCWIALVDMFGSTALLPPRTKRWAEGKVLADCITVKICKLYLYHNLTNRALSHFNRHLHRFADLSRGWGIGDETYEFWSWMARQIFAELLEHGLRSGLQIHSLAPPPLPHTLPSQSSSSLGHASKPSISPSPTPAPAQSNSGLSQPIPGAGVNAALSSGINPALVLQHPGFYYYVAAGCSRERLMRFKTVLEAETRDPSPVSATPAFANEQKIDHHSLIVELYTKAYETFKHQKAGQTRLTYFIAYRIAETHYEGGKFDLAVKFFERIARTYRTERWTELLRPALALWYDCARHLADIELSLRILSEMLVPGMTSAEERMNIGEDLMAILKSTAPSSGITPIVVDLSDHEPLFDIVPTFWQATSAVNQYVPFQIAVKGPGDRALAHVEFSSMDIKFAGVNRTLTIYHAKDSSSTEDLIQKINLGPVGPEPAEQEENTGRLRWDKDNVLVLCGSVTASRPGEVKIESVTFRIKEGEWTLEFPSRFEEKNVLEQRVWYSSKRAVALRGAGSGVVSFVSPPHKVELSINHADSRPLYVSLDVLVQPAVDDSQNDITIGNETSSSLIKQVSLGLIQPEDHSSRTLILFTRGQPGDRVLDFSVRSGVVSSRAPSPSASPQRTTIPLSPTNDKLLSPSSPTYEDKAFLPSSMNIPAESDKETAETLHMLTIPAVIPFSHSTSVIYERPQTSPHSLLDPATFMPGYMEPQNVAVVNFGLTMDGSSEITIQDIRFQLERKSIHSLLDNTLDALHNIFPMEWAKDDSFATSLRIQTHVEDNVDDTPSGAKGNVSLGSFNIHWKRAGAKEDLPLSISTITLPVLKEPDDELIARAHLPPFAKLHEPFSLHLTIENRGQTRTSDVGITLENTESFVCAGPRVIQIPALLPGTCTDVYLDVIALSVGYVKLPRVRVQDRREEVTRDVPAIAAGWDARDCTLTRLSIMNSRLSEEELSAYRDAFSLFDKDSSGTISVEELGSIMRSLGQKPSQDELYRIMNEVDLDHSGTIDFNEFLTMMSKMGGNTIDEELDEAFKVFDRDGSGQISEEELKAVMNSLGERLTDAEVHAMMLEADTNGDGQIDYKEFVKMFAH</sequence>
<protein>
    <recommendedName>
        <fullName evidence="3">EF-hand domain-containing protein</fullName>
    </recommendedName>
</protein>
<dbReference type="InterPro" id="IPR002048">
    <property type="entry name" value="EF_hand_dom"/>
</dbReference>
<feature type="region of interest" description="Disordered" evidence="2">
    <location>
        <begin position="110"/>
        <end position="132"/>
    </location>
</feature>
<evidence type="ECO:0000313" key="4">
    <source>
        <dbReference type="EMBL" id="CAE6366190.1"/>
    </source>
</evidence>
<dbReference type="Proteomes" id="UP000663840">
    <property type="component" value="Unassembled WGS sequence"/>
</dbReference>
<feature type="domain" description="EF-hand" evidence="3">
    <location>
        <begin position="1282"/>
        <end position="1317"/>
    </location>
</feature>
<dbReference type="PROSITE" id="PS00018">
    <property type="entry name" value="EF_HAND_1"/>
    <property type="match status" value="4"/>
</dbReference>
<feature type="compositionally biased region" description="Pro residues" evidence="2">
    <location>
        <begin position="27"/>
        <end position="41"/>
    </location>
</feature>
<dbReference type="SUPFAM" id="SSF47473">
    <property type="entry name" value="EF-hand"/>
    <property type="match status" value="1"/>
</dbReference>
<name>A0A8H2WFR7_9AGAM</name>
<feature type="domain" description="EF-hand" evidence="3">
    <location>
        <begin position="1318"/>
        <end position="1353"/>
    </location>
</feature>
<feature type="region of interest" description="Disordered" evidence="2">
    <location>
        <begin position="171"/>
        <end position="190"/>
    </location>
</feature>
<feature type="region of interest" description="Disordered" evidence="2">
    <location>
        <begin position="944"/>
        <end position="975"/>
    </location>
</feature>
<feature type="compositionally biased region" description="Low complexity" evidence="2">
    <location>
        <begin position="297"/>
        <end position="308"/>
    </location>
</feature>
<proteinExistence type="predicted"/>
<feature type="domain" description="EF-hand" evidence="3">
    <location>
        <begin position="1354"/>
        <end position="1389"/>
    </location>
</feature>
<feature type="compositionally biased region" description="Polar residues" evidence="2">
    <location>
        <begin position="452"/>
        <end position="461"/>
    </location>
</feature>
<feature type="domain" description="EF-hand" evidence="3">
    <location>
        <begin position="1390"/>
        <end position="1421"/>
    </location>
</feature>
<feature type="compositionally biased region" description="Low complexity" evidence="2">
    <location>
        <begin position="944"/>
        <end position="954"/>
    </location>
</feature>
<dbReference type="CDD" id="cd00051">
    <property type="entry name" value="EFh"/>
    <property type="match status" value="2"/>
</dbReference>
<dbReference type="EMBL" id="CAJMWR010000302">
    <property type="protein sequence ID" value="CAE6366190.1"/>
    <property type="molecule type" value="Genomic_DNA"/>
</dbReference>
<dbReference type="Pfam" id="PF23643">
    <property type="entry name" value="TRAPPC13_C"/>
    <property type="match status" value="1"/>
</dbReference>
<keyword evidence="1" id="KW-0106">Calcium</keyword>
<dbReference type="Pfam" id="PF13499">
    <property type="entry name" value="EF-hand_7"/>
    <property type="match status" value="2"/>
</dbReference>
<gene>
    <name evidence="4" type="ORF">RDB_LOCUS16151</name>
</gene>
<dbReference type="PROSITE" id="PS50222">
    <property type="entry name" value="EF_HAND_2"/>
    <property type="match status" value="4"/>
</dbReference>
<organism evidence="4 5">
    <name type="scientific">Rhizoctonia solani</name>
    <dbReference type="NCBI Taxonomy" id="456999"/>
    <lineage>
        <taxon>Eukaryota</taxon>
        <taxon>Fungi</taxon>
        <taxon>Dikarya</taxon>
        <taxon>Basidiomycota</taxon>
        <taxon>Agaricomycotina</taxon>
        <taxon>Agaricomycetes</taxon>
        <taxon>Cantharellales</taxon>
        <taxon>Ceratobasidiaceae</taxon>
        <taxon>Rhizoctonia</taxon>
    </lineage>
</organism>
<feature type="region of interest" description="Disordered" evidence="2">
    <location>
        <begin position="451"/>
        <end position="486"/>
    </location>
</feature>
<reference evidence="4" key="1">
    <citation type="submission" date="2021-01" db="EMBL/GenBank/DDBJ databases">
        <authorList>
            <person name="Kaushik A."/>
        </authorList>
    </citation>
    <scope>NUCLEOTIDE SEQUENCE</scope>
    <source>
        <strain evidence="4">AG1-1A</strain>
    </source>
</reference>
<feature type="region of interest" description="Disordered" evidence="2">
    <location>
        <begin position="284"/>
        <end position="308"/>
    </location>
</feature>
<dbReference type="InterPro" id="IPR021773">
    <property type="entry name" value="TPC11"/>
</dbReference>
<dbReference type="PANTHER" id="PTHR14374:SF0">
    <property type="entry name" value="TRAFFICKING PROTEIN PARTICLE COMPLEX SUBUNIT 11"/>
    <property type="match status" value="1"/>
</dbReference>
<dbReference type="PANTHER" id="PTHR14374">
    <property type="entry name" value="FOIE GRAS"/>
    <property type="match status" value="1"/>
</dbReference>
<evidence type="ECO:0000256" key="1">
    <source>
        <dbReference type="ARBA" id="ARBA00022837"/>
    </source>
</evidence>